<name>A0A6P2C5U2_9ACTN</name>
<sequence length="64" mass="6824">MPTRVLDGLEVVRIAKAARGRLVQPAAVAEFRVGAQAVGQPVSQALPEHEFRPLQGLASRHGGR</sequence>
<accession>A0A6P2C5U2</accession>
<dbReference type="EMBL" id="RPFW01000001">
    <property type="protein sequence ID" value="TVZ06802.1"/>
    <property type="molecule type" value="Genomic_DNA"/>
</dbReference>
<evidence type="ECO:0000313" key="1">
    <source>
        <dbReference type="EMBL" id="TVZ06802.1"/>
    </source>
</evidence>
<dbReference type="RefSeq" id="WP_145851556.1">
    <property type="nucleotide sequence ID" value="NZ_RPFW01000001.1"/>
</dbReference>
<evidence type="ECO:0000313" key="2">
    <source>
        <dbReference type="Proteomes" id="UP000460272"/>
    </source>
</evidence>
<proteinExistence type="predicted"/>
<dbReference type="Proteomes" id="UP000460272">
    <property type="component" value="Unassembled WGS sequence"/>
</dbReference>
<organism evidence="1 2">
    <name type="scientific">Trebonia kvetii</name>
    <dbReference type="NCBI Taxonomy" id="2480626"/>
    <lineage>
        <taxon>Bacteria</taxon>
        <taxon>Bacillati</taxon>
        <taxon>Actinomycetota</taxon>
        <taxon>Actinomycetes</taxon>
        <taxon>Streptosporangiales</taxon>
        <taxon>Treboniaceae</taxon>
        <taxon>Trebonia</taxon>
    </lineage>
</organism>
<reference evidence="1 2" key="1">
    <citation type="submission" date="2018-11" db="EMBL/GenBank/DDBJ databases">
        <title>Trebonia kvetii gen.nov., sp.nov., a novel acidophilic actinobacterium, and proposal of the new actinobacterial family Treboniaceae fam. nov.</title>
        <authorList>
            <person name="Rapoport D."/>
            <person name="Sagova-Mareckova M."/>
            <person name="Sedlacek I."/>
            <person name="Provaznik J."/>
            <person name="Kralova S."/>
            <person name="Pavlinic D."/>
            <person name="Benes V."/>
            <person name="Kopecky J."/>
        </authorList>
    </citation>
    <scope>NUCLEOTIDE SEQUENCE [LARGE SCALE GENOMIC DNA]</scope>
    <source>
        <strain evidence="1 2">15Tr583</strain>
    </source>
</reference>
<protein>
    <submittedName>
        <fullName evidence="1">Uncharacterized protein</fullName>
    </submittedName>
</protein>
<keyword evidence="2" id="KW-1185">Reference proteome</keyword>
<comment type="caution">
    <text evidence="1">The sequence shown here is derived from an EMBL/GenBank/DDBJ whole genome shotgun (WGS) entry which is preliminary data.</text>
</comment>
<dbReference type="AlphaFoldDB" id="A0A6P2C5U2"/>
<gene>
    <name evidence="1" type="ORF">EAS64_05465</name>
</gene>